<feature type="compositionally biased region" description="Low complexity" evidence="1">
    <location>
        <begin position="1"/>
        <end position="20"/>
    </location>
</feature>
<feature type="region of interest" description="Disordered" evidence="1">
    <location>
        <begin position="1"/>
        <end position="86"/>
    </location>
</feature>
<name>X0BBR8_FUSOX</name>
<dbReference type="AlphaFoldDB" id="X0BBR8"/>
<dbReference type="Proteomes" id="UP000030663">
    <property type="component" value="Unassembled WGS sequence"/>
</dbReference>
<feature type="compositionally biased region" description="Acidic residues" evidence="1">
    <location>
        <begin position="77"/>
        <end position="86"/>
    </location>
</feature>
<organism evidence="2 3">
    <name type="scientific">Fusarium oxysporum f. sp. raphani 54005</name>
    <dbReference type="NCBI Taxonomy" id="1089458"/>
    <lineage>
        <taxon>Eukaryota</taxon>
        <taxon>Fungi</taxon>
        <taxon>Dikarya</taxon>
        <taxon>Ascomycota</taxon>
        <taxon>Pezizomycotina</taxon>
        <taxon>Sordariomycetes</taxon>
        <taxon>Hypocreomycetidae</taxon>
        <taxon>Hypocreales</taxon>
        <taxon>Nectriaceae</taxon>
        <taxon>Fusarium</taxon>
        <taxon>Fusarium oxysporum species complex</taxon>
    </lineage>
</organism>
<evidence type="ECO:0000313" key="3">
    <source>
        <dbReference type="Proteomes" id="UP000030663"/>
    </source>
</evidence>
<accession>X0BBR8</accession>
<gene>
    <name evidence="2" type="ORF">FOQG_18998</name>
</gene>
<feature type="compositionally biased region" description="Polar residues" evidence="1">
    <location>
        <begin position="33"/>
        <end position="66"/>
    </location>
</feature>
<evidence type="ECO:0000256" key="1">
    <source>
        <dbReference type="SAM" id="MobiDB-lite"/>
    </source>
</evidence>
<proteinExistence type="predicted"/>
<evidence type="ECO:0000313" key="2">
    <source>
        <dbReference type="EMBL" id="EXK76258.1"/>
    </source>
</evidence>
<dbReference type="HOGENOM" id="CLU_2497955_0_0_1"/>
<dbReference type="EMBL" id="KI979556">
    <property type="protein sequence ID" value="EXK76258.1"/>
    <property type="molecule type" value="Genomic_DNA"/>
</dbReference>
<sequence>MAIGGSSQTVSQQTSLAASQPAGHKRGRPPQILNKSTLTRVSLEASQHSNKQANSEPSDLNEQQESVLAVEGCNLASEDEESMGAS</sequence>
<reference evidence="2 3" key="1">
    <citation type="submission" date="2011-11" db="EMBL/GenBank/DDBJ databases">
        <title>The Genome Sequence of Fusarium oxysporum PHW815.</title>
        <authorList>
            <consortium name="The Broad Institute Genome Sequencing Platform"/>
            <person name="Ma L.-J."/>
            <person name="Gale L.R."/>
            <person name="Schwartz D.C."/>
            <person name="Zhou S."/>
            <person name="Corby-Kistler H."/>
            <person name="Young S.K."/>
            <person name="Zeng Q."/>
            <person name="Gargeya S."/>
            <person name="Fitzgerald M."/>
            <person name="Haas B."/>
            <person name="Abouelleil A."/>
            <person name="Alvarado L."/>
            <person name="Arachchi H.M."/>
            <person name="Berlin A."/>
            <person name="Brown A."/>
            <person name="Chapman S.B."/>
            <person name="Chen Z."/>
            <person name="Dunbar C."/>
            <person name="Freedman E."/>
            <person name="Gearin G."/>
            <person name="Goldberg J."/>
            <person name="Griggs A."/>
            <person name="Gujja S."/>
            <person name="Heiman D."/>
            <person name="Howarth C."/>
            <person name="Larson L."/>
            <person name="Lui A."/>
            <person name="MacDonald P.J.P."/>
            <person name="Montmayeur A."/>
            <person name="Murphy C."/>
            <person name="Neiman D."/>
            <person name="Pearson M."/>
            <person name="Priest M."/>
            <person name="Roberts A."/>
            <person name="Saif S."/>
            <person name="Shea T."/>
            <person name="Shenoy N."/>
            <person name="Sisk P."/>
            <person name="Stolte C."/>
            <person name="Sykes S."/>
            <person name="Wortman J."/>
            <person name="Nusbaum C."/>
            <person name="Birren B."/>
        </authorList>
    </citation>
    <scope>NUCLEOTIDE SEQUENCE [LARGE SCALE GENOMIC DNA]</scope>
    <source>
        <strain evidence="2 3">54005</strain>
    </source>
</reference>
<protein>
    <submittedName>
        <fullName evidence="2">Uncharacterized protein</fullName>
    </submittedName>
</protein>
<keyword evidence="3" id="KW-1185">Reference proteome</keyword>